<protein>
    <submittedName>
        <fullName evidence="1">Uncharacterized protein</fullName>
    </submittedName>
</protein>
<evidence type="ECO:0000313" key="2">
    <source>
        <dbReference type="Proteomes" id="UP000799291"/>
    </source>
</evidence>
<keyword evidence="2" id="KW-1185">Reference proteome</keyword>
<accession>A0A6G1JNN4</accession>
<dbReference type="AlphaFoldDB" id="A0A6G1JNN4"/>
<proteinExistence type="predicted"/>
<reference evidence="1" key="1">
    <citation type="journal article" date="2020" name="Stud. Mycol.">
        <title>101 Dothideomycetes genomes: a test case for predicting lifestyles and emergence of pathogens.</title>
        <authorList>
            <person name="Haridas S."/>
            <person name="Albert R."/>
            <person name="Binder M."/>
            <person name="Bloem J."/>
            <person name="Labutti K."/>
            <person name="Salamov A."/>
            <person name="Andreopoulos B."/>
            <person name="Baker S."/>
            <person name="Barry K."/>
            <person name="Bills G."/>
            <person name="Bluhm B."/>
            <person name="Cannon C."/>
            <person name="Castanera R."/>
            <person name="Culley D."/>
            <person name="Daum C."/>
            <person name="Ezra D."/>
            <person name="Gonzalez J."/>
            <person name="Henrissat B."/>
            <person name="Kuo A."/>
            <person name="Liang C."/>
            <person name="Lipzen A."/>
            <person name="Lutzoni F."/>
            <person name="Magnuson J."/>
            <person name="Mondo S."/>
            <person name="Nolan M."/>
            <person name="Ohm R."/>
            <person name="Pangilinan J."/>
            <person name="Park H.-J."/>
            <person name="Ramirez L."/>
            <person name="Alfaro M."/>
            <person name="Sun H."/>
            <person name="Tritt A."/>
            <person name="Yoshinaga Y."/>
            <person name="Zwiers L.-H."/>
            <person name="Turgeon B."/>
            <person name="Goodwin S."/>
            <person name="Spatafora J."/>
            <person name="Crous P."/>
            <person name="Grigoriev I."/>
        </authorList>
    </citation>
    <scope>NUCLEOTIDE SEQUENCE</scope>
    <source>
        <strain evidence="1">CBS 122367</strain>
    </source>
</reference>
<dbReference type="EMBL" id="MU005569">
    <property type="protein sequence ID" value="KAF2692177.1"/>
    <property type="molecule type" value="Genomic_DNA"/>
</dbReference>
<evidence type="ECO:0000313" key="1">
    <source>
        <dbReference type="EMBL" id="KAF2692177.1"/>
    </source>
</evidence>
<organism evidence="1 2">
    <name type="scientific">Lentithecium fluviatile CBS 122367</name>
    <dbReference type="NCBI Taxonomy" id="1168545"/>
    <lineage>
        <taxon>Eukaryota</taxon>
        <taxon>Fungi</taxon>
        <taxon>Dikarya</taxon>
        <taxon>Ascomycota</taxon>
        <taxon>Pezizomycotina</taxon>
        <taxon>Dothideomycetes</taxon>
        <taxon>Pleosporomycetidae</taxon>
        <taxon>Pleosporales</taxon>
        <taxon>Massarineae</taxon>
        <taxon>Lentitheciaceae</taxon>
        <taxon>Lentithecium</taxon>
    </lineage>
</organism>
<gene>
    <name evidence="1" type="ORF">K458DRAFT_411833</name>
</gene>
<dbReference type="Proteomes" id="UP000799291">
    <property type="component" value="Unassembled WGS sequence"/>
</dbReference>
<sequence length="97" mass="10543">MSANRPSSTPRSGLLARRMCGIAPFQATVSASPTPSLPESASRQKFLAESPLAPMPDHHIRRASWAHRSTMDCLFLATASPLAFLTVRRRARTTQPG</sequence>
<name>A0A6G1JNN4_9PLEO</name>